<dbReference type="Proteomes" id="UP000274082">
    <property type="component" value="Chromosome 15"/>
</dbReference>
<keyword evidence="3" id="KW-1185">Reference proteome</keyword>
<dbReference type="VEuPathDB" id="TriTrypDB:LDHU3_15.1600"/>
<evidence type="ECO:0000256" key="1">
    <source>
        <dbReference type="SAM" id="MobiDB-lite"/>
    </source>
</evidence>
<feature type="region of interest" description="Disordered" evidence="1">
    <location>
        <begin position="473"/>
        <end position="545"/>
    </location>
</feature>
<feature type="region of interest" description="Disordered" evidence="1">
    <location>
        <begin position="288"/>
        <end position="314"/>
    </location>
</feature>
<reference evidence="2 3" key="1">
    <citation type="journal article" date="2018" name="Sci. Rep.">
        <title>A complete Leishmania donovani reference genome identifies novel genetic variations associated with virulence.</title>
        <authorList>
            <person name="Lypaczewski P."/>
            <person name="Hoshizaki J."/>
            <person name="Zhang W.-W."/>
            <person name="McCall L.-I."/>
            <person name="Torcivia-Rodriguez J."/>
            <person name="Simonyan V."/>
            <person name="Kaur A."/>
            <person name="Dewar K."/>
            <person name="Matlashewski G."/>
        </authorList>
    </citation>
    <scope>NUCLEOTIDE SEQUENCE [LARGE SCALE GENOMIC DNA]</scope>
    <source>
        <strain evidence="2 3">LdCL</strain>
    </source>
</reference>
<dbReference type="OrthoDB" id="264043at2759"/>
<dbReference type="VEuPathDB" id="TriTrypDB:LdCL_150018200"/>
<sequence>MPLPSSLLRLSPIRRAAVAVMTRALRATSTSMSSRTRVTMASAAGDNGTNVLRPPYPTEGGSVPVYSMMHGQIDKRNWVFRNPQWCELCNEPVSRWLDHQGRKDHALLDLHYSQLAEWPRRWNPEAVLSTFMEHLGIDSVEPYHALFSKLDSEGRTELYAMLVKLEEAGMVHFGSSRDTYLSRMVGGMRGFDHQGALVLHECLMGPFLRLFPNGLIQDYSNLLDFISCGYNMETVYDMCGMYTLDKVALRERYGPSSPAAMGLGGVATCSSASRGYENDLLASLSTTSSSSSSSSAASDSAADAASAPGGGSGAKTRLAQLQAARAAKLQEKSEEEAFSRKTAFVRQLLGQLRWLLMPEQEHPAGFTFPPHIITLGELCLKGLVVAIIEARLCEYMVRAEPVWVSFGLERRKLKQSAIANAGDVVPQPVQYSYRPMARDLRDLYSTQPSALDAMVQAGLLKKKLPTLKAFGKHEASSAHAKPVKGGAPAVDSSRESPSSASAHPAASRPLQPIIIGKPPQRKEAQDQEMVRRGGERRGAAEAGGE</sequence>
<dbReference type="VEuPathDB" id="TriTrypDB:LdBPK_151290.1"/>
<dbReference type="CDD" id="cd23721">
    <property type="entry name" value="ZF_RNaseIII_KREPB7"/>
    <property type="match status" value="1"/>
</dbReference>
<evidence type="ECO:0000313" key="3">
    <source>
        <dbReference type="Proteomes" id="UP000274082"/>
    </source>
</evidence>
<accession>A0A3Q8IAB6</accession>
<feature type="compositionally biased region" description="Low complexity" evidence="1">
    <location>
        <begin position="488"/>
        <end position="509"/>
    </location>
</feature>
<gene>
    <name evidence="2" type="ORF">LdCL_150018200</name>
</gene>
<feature type="compositionally biased region" description="Low complexity" evidence="1">
    <location>
        <begin position="288"/>
        <end position="307"/>
    </location>
</feature>
<feature type="compositionally biased region" description="Basic and acidic residues" evidence="1">
    <location>
        <begin position="520"/>
        <end position="539"/>
    </location>
</feature>
<dbReference type="EMBL" id="CP029514">
    <property type="protein sequence ID" value="AYU77541.1"/>
    <property type="molecule type" value="Genomic_DNA"/>
</dbReference>
<proteinExistence type="predicted"/>
<evidence type="ECO:0000313" key="2">
    <source>
        <dbReference type="EMBL" id="AYU77541.1"/>
    </source>
</evidence>
<organism evidence="2 3">
    <name type="scientific">Leishmania donovani</name>
    <dbReference type="NCBI Taxonomy" id="5661"/>
    <lineage>
        <taxon>Eukaryota</taxon>
        <taxon>Discoba</taxon>
        <taxon>Euglenozoa</taxon>
        <taxon>Kinetoplastea</taxon>
        <taxon>Metakinetoplastina</taxon>
        <taxon>Trypanosomatida</taxon>
        <taxon>Trypanosomatidae</taxon>
        <taxon>Leishmaniinae</taxon>
        <taxon>Leishmania</taxon>
    </lineage>
</organism>
<name>A0A3Q8IAB6_LEIDO</name>
<dbReference type="AlphaFoldDB" id="A0A3Q8IAB6"/>
<protein>
    <submittedName>
        <fullName evidence="2">Uncharacterized protein</fullName>
    </submittedName>
</protein>